<protein>
    <recommendedName>
        <fullName evidence="2">Tc1-like transposase DDE domain-containing protein</fullName>
    </recommendedName>
</protein>
<reference evidence="3 4" key="1">
    <citation type="journal article" date="2020" name="Microorganisms">
        <title>Osmotic Adaptation and Compatible Solute Biosynthesis of Phototrophic Bacteria as Revealed from Genome Analyses.</title>
        <authorList>
            <person name="Imhoff J.F."/>
            <person name="Rahn T."/>
            <person name="Kunzel S."/>
            <person name="Keller A."/>
            <person name="Neulinger S.C."/>
        </authorList>
    </citation>
    <scope>NUCLEOTIDE SEQUENCE [LARGE SCALE GENOMIC DNA]</scope>
    <source>
        <strain evidence="3 4">DSM 9895</strain>
    </source>
</reference>
<proteinExistence type="predicted"/>
<comment type="caution">
    <text evidence="3">The sequence shown here is derived from an EMBL/GenBank/DDBJ whole genome shotgun (WGS) entry which is preliminary data.</text>
</comment>
<dbReference type="Gene3D" id="3.30.420.10">
    <property type="entry name" value="Ribonuclease H-like superfamily/Ribonuclease H"/>
    <property type="match status" value="1"/>
</dbReference>
<feature type="non-terminal residue" evidence="3">
    <location>
        <position position="1"/>
    </location>
</feature>
<dbReference type="InterPro" id="IPR047655">
    <property type="entry name" value="Transpos_IS630-like"/>
</dbReference>
<dbReference type="InterPro" id="IPR036397">
    <property type="entry name" value="RNaseH_sf"/>
</dbReference>
<evidence type="ECO:0000259" key="2">
    <source>
        <dbReference type="Pfam" id="PF13358"/>
    </source>
</evidence>
<evidence type="ECO:0000256" key="1">
    <source>
        <dbReference type="SAM" id="MobiDB-lite"/>
    </source>
</evidence>
<evidence type="ECO:0000313" key="3">
    <source>
        <dbReference type="EMBL" id="MBK1671358.1"/>
    </source>
</evidence>
<feature type="region of interest" description="Disordered" evidence="1">
    <location>
        <begin position="1"/>
        <end position="22"/>
    </location>
</feature>
<dbReference type="NCBIfam" id="NF033545">
    <property type="entry name" value="transpos_IS630"/>
    <property type="match status" value="1"/>
</dbReference>
<sequence>RVFAHDGPAAARGPGPGDDRDVQKNFPATVAEIIAKLPGGVTPEIWFQDEMRVGQKNPQVRQWAPTGTRPRQPADQRTSSGYVFGAVAPERGVGEAVVMPRANTRGMQEHLAEISRQVGSERHAILVMDQPSWHTTESLRVPANISIVLLPPKSPELNPVEKVWQYLRQTFLSNRVFESYDMIVDACCDAWNIFMEMPETVTSISYRSWAAITTSP</sequence>
<dbReference type="EMBL" id="NRRL01000176">
    <property type="protein sequence ID" value="MBK1671358.1"/>
    <property type="molecule type" value="Genomic_DNA"/>
</dbReference>
<feature type="domain" description="Tc1-like transposase DDE" evidence="2">
    <location>
        <begin position="45"/>
        <end position="181"/>
    </location>
</feature>
<dbReference type="Pfam" id="PF13358">
    <property type="entry name" value="DDE_3"/>
    <property type="match status" value="1"/>
</dbReference>
<dbReference type="Proteomes" id="UP001296873">
    <property type="component" value="Unassembled WGS sequence"/>
</dbReference>
<accession>A0ABS1DPD3</accession>
<name>A0ABS1DPD3_9PROT</name>
<gene>
    <name evidence="3" type="ORF">CKO28_25485</name>
</gene>
<feature type="region of interest" description="Disordered" evidence="1">
    <location>
        <begin position="56"/>
        <end position="78"/>
    </location>
</feature>
<dbReference type="InterPro" id="IPR038717">
    <property type="entry name" value="Tc1-like_DDE_dom"/>
</dbReference>
<keyword evidence="4" id="KW-1185">Reference proteome</keyword>
<feature type="compositionally biased region" description="Low complexity" evidence="1">
    <location>
        <begin position="1"/>
        <end position="13"/>
    </location>
</feature>
<dbReference type="RefSeq" id="WP_200344135.1">
    <property type="nucleotide sequence ID" value="NZ_NRRL01000176.1"/>
</dbReference>
<evidence type="ECO:0000313" key="4">
    <source>
        <dbReference type="Proteomes" id="UP001296873"/>
    </source>
</evidence>
<organism evidence="3 4">
    <name type="scientific">Rhodovibrio sodomensis</name>
    <dbReference type="NCBI Taxonomy" id="1088"/>
    <lineage>
        <taxon>Bacteria</taxon>
        <taxon>Pseudomonadati</taxon>
        <taxon>Pseudomonadota</taxon>
        <taxon>Alphaproteobacteria</taxon>
        <taxon>Rhodospirillales</taxon>
        <taxon>Rhodovibrionaceae</taxon>
        <taxon>Rhodovibrio</taxon>
    </lineage>
</organism>